<dbReference type="RefSeq" id="WP_108373342.1">
    <property type="nucleotide sequence ID" value="NZ_CP028811.1"/>
</dbReference>
<dbReference type="EMBL" id="CP028811">
    <property type="protein sequence ID" value="AWA31375.1"/>
    <property type="molecule type" value="Genomic_DNA"/>
</dbReference>
<dbReference type="OrthoDB" id="598035at2"/>
<organism evidence="2 3">
    <name type="scientific">Flavobacterium magnum</name>
    <dbReference type="NCBI Taxonomy" id="2162713"/>
    <lineage>
        <taxon>Bacteria</taxon>
        <taxon>Pseudomonadati</taxon>
        <taxon>Bacteroidota</taxon>
        <taxon>Flavobacteriia</taxon>
        <taxon>Flavobacteriales</taxon>
        <taxon>Flavobacteriaceae</taxon>
        <taxon>Flavobacterium</taxon>
    </lineage>
</organism>
<dbReference type="InterPro" id="IPR052928">
    <property type="entry name" value="Desiccation-related_membrane"/>
</dbReference>
<keyword evidence="1" id="KW-0472">Membrane</keyword>
<dbReference type="InterPro" id="IPR024623">
    <property type="entry name" value="YtxH"/>
</dbReference>
<keyword evidence="1" id="KW-0812">Transmembrane</keyword>
<gene>
    <name evidence="2" type="ORF">HYN48_03790</name>
</gene>
<evidence type="ECO:0000256" key="1">
    <source>
        <dbReference type="SAM" id="Phobius"/>
    </source>
</evidence>
<name>A0A2S0RIC1_9FLAO</name>
<feature type="transmembrane region" description="Helical" evidence="1">
    <location>
        <begin position="6"/>
        <end position="27"/>
    </location>
</feature>
<proteinExistence type="predicted"/>
<dbReference type="AlphaFoldDB" id="A0A2S0RIC1"/>
<accession>A0A2S0RIC1</accession>
<sequence length="111" mass="11909">MASDRGNTIIAILAGAAIGAALGILFAPDKGSNTRGKIKDGFDDKKDELKNKFGELSEKVKSKFAATKADLESSFDDLVANVDEHTDDVIVTLENKLAELKKTAEATKNRK</sequence>
<protein>
    <submittedName>
        <fullName evidence="2">YtxH domain-containing protein</fullName>
    </submittedName>
</protein>
<dbReference type="Gene3D" id="1.20.120.20">
    <property type="entry name" value="Apolipoprotein"/>
    <property type="match status" value="1"/>
</dbReference>
<evidence type="ECO:0000313" key="3">
    <source>
        <dbReference type="Proteomes" id="UP000244193"/>
    </source>
</evidence>
<dbReference type="PANTHER" id="PTHR35792:SF2">
    <property type="entry name" value="GENERAL STRESS PROTEIN"/>
    <property type="match status" value="1"/>
</dbReference>
<keyword evidence="3" id="KW-1185">Reference proteome</keyword>
<dbReference type="Pfam" id="PF12732">
    <property type="entry name" value="YtxH"/>
    <property type="match status" value="1"/>
</dbReference>
<keyword evidence="1" id="KW-1133">Transmembrane helix</keyword>
<dbReference type="PANTHER" id="PTHR35792">
    <property type="entry name" value="GENERAL STRESS PROTEIN"/>
    <property type="match status" value="1"/>
</dbReference>
<reference evidence="2 3" key="1">
    <citation type="submission" date="2018-04" db="EMBL/GenBank/DDBJ databases">
        <title>Genome sequencing of Flavobacterium sp. HYN0048.</title>
        <authorList>
            <person name="Yi H."/>
            <person name="Baek C."/>
        </authorList>
    </citation>
    <scope>NUCLEOTIDE SEQUENCE [LARGE SCALE GENOMIC DNA]</scope>
    <source>
        <strain evidence="2 3">HYN0048</strain>
    </source>
</reference>
<dbReference type="KEGG" id="fmg:HYN48_03790"/>
<dbReference type="Proteomes" id="UP000244193">
    <property type="component" value="Chromosome"/>
</dbReference>
<evidence type="ECO:0000313" key="2">
    <source>
        <dbReference type="EMBL" id="AWA31375.1"/>
    </source>
</evidence>